<dbReference type="EMBL" id="JAGIOJ010000001">
    <property type="protein sequence ID" value="MBP2397308.1"/>
    <property type="molecule type" value="Genomic_DNA"/>
</dbReference>
<evidence type="ECO:0000313" key="2">
    <source>
        <dbReference type="Proteomes" id="UP001195422"/>
    </source>
</evidence>
<reference evidence="1 2" key="1">
    <citation type="submission" date="2021-03" db="EMBL/GenBank/DDBJ databases">
        <title>Sequencing the genomes of 1000 actinobacteria strains.</title>
        <authorList>
            <person name="Klenk H.-P."/>
        </authorList>
    </citation>
    <scope>NUCLEOTIDE SEQUENCE [LARGE SCALE GENOMIC DNA]</scope>
    <source>
        <strain evidence="1 2">DSM 20168</strain>
    </source>
</reference>
<dbReference type="Proteomes" id="UP001195422">
    <property type="component" value="Unassembled WGS sequence"/>
</dbReference>
<proteinExistence type="predicted"/>
<dbReference type="RefSeq" id="WP_188947301.1">
    <property type="nucleotide sequence ID" value="NZ_BMPH01000002.1"/>
</dbReference>
<accession>A0ABS4XLC4</accession>
<protein>
    <submittedName>
        <fullName evidence="1">Uncharacterized protein</fullName>
    </submittedName>
</protein>
<keyword evidence="2" id="KW-1185">Reference proteome</keyword>
<evidence type="ECO:0000313" key="1">
    <source>
        <dbReference type="EMBL" id="MBP2397308.1"/>
    </source>
</evidence>
<comment type="caution">
    <text evidence="1">The sequence shown here is derived from an EMBL/GenBank/DDBJ whole genome shotgun (WGS) entry which is preliminary data.</text>
</comment>
<organism evidence="1 2">
    <name type="scientific">Glutamicibacter protophormiae</name>
    <name type="common">Brevibacterium protophormiae</name>
    <dbReference type="NCBI Taxonomy" id="37930"/>
    <lineage>
        <taxon>Bacteria</taxon>
        <taxon>Bacillati</taxon>
        <taxon>Actinomycetota</taxon>
        <taxon>Actinomycetes</taxon>
        <taxon>Micrococcales</taxon>
        <taxon>Micrococcaceae</taxon>
        <taxon>Glutamicibacter</taxon>
    </lineage>
</organism>
<name>A0ABS4XLC4_GLUPR</name>
<gene>
    <name evidence="1" type="ORF">JOF39_000389</name>
</gene>
<sequence length="123" mass="13644">MMFEAAALWISDLVSGSKFSINLVCGFGGRGGGSGLLLPNFFKVGSEVSFLFRESGFLILGTHEASLSVILAVATRMVKKKFEDKNTSQKPFLGLGVEVWQFFIRKWLTVQLDWCNTDINETN</sequence>